<protein>
    <recommendedName>
        <fullName evidence="1">BTB domain-containing protein</fullName>
    </recommendedName>
</protein>
<gene>
    <name evidence="2" type="ORF">GFSPODELE1_LOCUS11103</name>
</gene>
<evidence type="ECO:0000313" key="3">
    <source>
        <dbReference type="Proteomes" id="UP001497453"/>
    </source>
</evidence>
<feature type="domain" description="BTB" evidence="1">
    <location>
        <begin position="14"/>
        <end position="92"/>
    </location>
</feature>
<name>A0ABP1EB58_9APHY</name>
<dbReference type="SUPFAM" id="SSF54695">
    <property type="entry name" value="POZ domain"/>
    <property type="match status" value="1"/>
</dbReference>
<reference evidence="3" key="1">
    <citation type="submission" date="2024-04" db="EMBL/GenBank/DDBJ databases">
        <authorList>
            <person name="Shaw F."/>
            <person name="Minotto A."/>
        </authorList>
    </citation>
    <scope>NUCLEOTIDE SEQUENCE [LARGE SCALE GENOMIC DNA]</scope>
</reference>
<sequence>MANELTRYNEFWFDDGSIIVLAADVAFRLHKGILSRHSTVFRDMFSVAQPVDSGATLDCSLDGVPLVHVSDTREDFESIVSILYDGGVNLREFYSNGLWPLPFSVVSAFLRLGSNYQIDHLRAEAIHRLRICFPTRLSQYKAEAFSNLTSQEAQKHSIPIMMSFSDAIEVIQLAQSFDLADILPSAFYTCAQLPTSQLFDAVSAGRLSLRDLQRIIEAFPRLTRVNKFKLSRLIRRATSPTCHHRNLCRSLMHEIIEGLFDAGPVFDDGVRECFCYDRTWLTTIQASGLCASRNVLQRLGNRKENCGTTWLLCSA</sequence>
<proteinExistence type="predicted"/>
<dbReference type="Pfam" id="PF00651">
    <property type="entry name" value="BTB"/>
    <property type="match status" value="1"/>
</dbReference>
<dbReference type="PROSITE" id="PS50097">
    <property type="entry name" value="BTB"/>
    <property type="match status" value="1"/>
</dbReference>
<dbReference type="Gene3D" id="3.30.710.10">
    <property type="entry name" value="Potassium Channel Kv1.1, Chain A"/>
    <property type="match status" value="1"/>
</dbReference>
<keyword evidence="3" id="KW-1185">Reference proteome</keyword>
<dbReference type="SMART" id="SM00225">
    <property type="entry name" value="BTB"/>
    <property type="match status" value="1"/>
</dbReference>
<organism evidence="2 3">
    <name type="scientific">Somion occarium</name>
    <dbReference type="NCBI Taxonomy" id="3059160"/>
    <lineage>
        <taxon>Eukaryota</taxon>
        <taxon>Fungi</taxon>
        <taxon>Dikarya</taxon>
        <taxon>Basidiomycota</taxon>
        <taxon>Agaricomycotina</taxon>
        <taxon>Agaricomycetes</taxon>
        <taxon>Polyporales</taxon>
        <taxon>Cerrenaceae</taxon>
        <taxon>Somion</taxon>
    </lineage>
</organism>
<dbReference type="Proteomes" id="UP001497453">
    <property type="component" value="Chromosome 9"/>
</dbReference>
<evidence type="ECO:0000259" key="1">
    <source>
        <dbReference type="PROSITE" id="PS50097"/>
    </source>
</evidence>
<evidence type="ECO:0000313" key="2">
    <source>
        <dbReference type="EMBL" id="CAL1717210.1"/>
    </source>
</evidence>
<accession>A0ABP1EB58</accession>
<dbReference type="EMBL" id="OZ037952">
    <property type="protein sequence ID" value="CAL1717210.1"/>
    <property type="molecule type" value="Genomic_DNA"/>
</dbReference>
<dbReference type="CDD" id="cd18186">
    <property type="entry name" value="BTB_POZ_ZBTB_KLHL-like"/>
    <property type="match status" value="1"/>
</dbReference>
<dbReference type="InterPro" id="IPR011333">
    <property type="entry name" value="SKP1/BTB/POZ_sf"/>
</dbReference>
<dbReference type="InterPro" id="IPR000210">
    <property type="entry name" value="BTB/POZ_dom"/>
</dbReference>